<dbReference type="EMBL" id="JAGMUV010000032">
    <property type="protein sequence ID" value="KAH7114698.1"/>
    <property type="molecule type" value="Genomic_DNA"/>
</dbReference>
<reference evidence="2" key="1">
    <citation type="journal article" date="2021" name="Nat. Commun.">
        <title>Genetic determinants of endophytism in the Arabidopsis root mycobiome.</title>
        <authorList>
            <person name="Mesny F."/>
            <person name="Miyauchi S."/>
            <person name="Thiergart T."/>
            <person name="Pickel B."/>
            <person name="Atanasova L."/>
            <person name="Karlsson M."/>
            <person name="Huettel B."/>
            <person name="Barry K.W."/>
            <person name="Haridas S."/>
            <person name="Chen C."/>
            <person name="Bauer D."/>
            <person name="Andreopoulos W."/>
            <person name="Pangilinan J."/>
            <person name="LaButti K."/>
            <person name="Riley R."/>
            <person name="Lipzen A."/>
            <person name="Clum A."/>
            <person name="Drula E."/>
            <person name="Henrissat B."/>
            <person name="Kohler A."/>
            <person name="Grigoriev I.V."/>
            <person name="Martin F.M."/>
            <person name="Hacquard S."/>
        </authorList>
    </citation>
    <scope>NUCLEOTIDE SEQUENCE</scope>
    <source>
        <strain evidence="2">MPI-CAGE-AT-0147</strain>
    </source>
</reference>
<evidence type="ECO:0000256" key="1">
    <source>
        <dbReference type="SAM" id="MobiDB-lite"/>
    </source>
</evidence>
<feature type="region of interest" description="Disordered" evidence="1">
    <location>
        <begin position="12"/>
        <end position="44"/>
    </location>
</feature>
<evidence type="ECO:0000313" key="3">
    <source>
        <dbReference type="Proteomes" id="UP000738349"/>
    </source>
</evidence>
<dbReference type="Proteomes" id="UP000738349">
    <property type="component" value="Unassembled WGS sequence"/>
</dbReference>
<proteinExistence type="predicted"/>
<dbReference type="AlphaFoldDB" id="A0A9P9D8U3"/>
<sequence length="1274" mass="146333">MALAAAHAIETAASSTGLPSQPPLPQWYSQTTAPETSFTAAPPAPLSSSNVYSNNLDLTHQNTRPFLLPKPSYSDSLPAAPPRHQPGALPPRISQHRSGISAFACFIQALRTQGIHDNPEFIERGSAVYDQVFRYSFSPTCPCPNLVEANESEHAQTLQEVTQHLQDSLPPLSTVFGDSGSYNTSDYFHQWQSFLSDQPTRSLSFRKSQAPLLHSRVSIARQWDIDSIWLGATGLQAIRPPNDFRLSFLPSPTLNLSTDQVIQPHGLHLAKTRHILLGAFNTGCVRFSVFLFFPHAACDLNQSTSTIKNALTLERQKDLYDQIIIPAAYESISGPTLQEIPRTYEIAYAKSRSFQEKPGSKRWRAEDESRSLHLRYAIPAQYLMPFWQSVLKNANSCRILNRSGEPVPYFKDPRLLFQSHDLKNTFGRETLQETLNLLQEIVLQALDPAHLDIRSCWLDIGFRDHATCTDPQVPSGLEPYTLLWKSQCHHHLHEKLSQVNPSARFDAAYFQGFLLRDIGDYQSKAMSNGVLNSGRREQGDPGIIRFKAYNCIKEQVSVMFNSYNIFGSGFLPLLALNEGMIKDLSSTGQGGQRAPVTQMSRSSLLKAWEANKRHVRAISDTKTRASYGIRKEMTFRFDTILTMWDRGYFDPSLNPHVGRMLWNVSLAPNTMEHYPFWIVPTRDINCLIFTQAARFIVPLDHLFRQPSRSPAYSSPRLILALYTAQLFCRLLIYCLNAERRFSYDNWIWLSRWTVRNGPKRRSQLERLGLGLDDPVNSLGMPWIPRDCMDWRGGHIALETLVQLYLPRSPVHTRYIQQSNIQSFTTNRVSVEHCLQQWIQEARLEFDRGHSHTAEELVENITNLAVEEVARAYHLHMLSKMQQYWSRVLPQEGPNALPSIRRLRQSQEESVAQIGRIVTAQTIWEIYDEAWSIYSDNHLGSESGQMPRELPCWKAARKLLPPEDGWSEFVFRHLFDRPDPPTWNGLDFLKLYRKFKEFWETIHEYAGPFDTRFRRMIGNFILVTFNGDRSKEIGTNRSSGTWYEDQPSFFRIQFWAPYFSPPKSNMGCPWASIDDYQCRNPRIPPATTSLVMSDEDFQSRGDRFQQWWSQVVLHKDCLQQMKPKIRNRTCQEALQGLMDITGPQWTQSGDDLAYVLPWKFCPLKTGDEYEDPFRIPISSTSVRFASKPYRPTIVLASRHNAVVFTDAIQTLPQLNRRTIQRLRRIQMLLTNDGEQYDIRSHLEAKRKAIEAVTRLDPLLKQFLSQTEPPQREVRN</sequence>
<feature type="compositionally biased region" description="Polar residues" evidence="1">
    <location>
        <begin position="27"/>
        <end position="39"/>
    </location>
</feature>
<accession>A0A9P9D8U3</accession>
<feature type="region of interest" description="Disordered" evidence="1">
    <location>
        <begin position="63"/>
        <end position="93"/>
    </location>
</feature>
<protein>
    <submittedName>
        <fullName evidence="2">Uncharacterized protein</fullName>
    </submittedName>
</protein>
<name>A0A9P9D8U3_9HYPO</name>
<organism evidence="2 3">
    <name type="scientific">Dactylonectria macrodidyma</name>
    <dbReference type="NCBI Taxonomy" id="307937"/>
    <lineage>
        <taxon>Eukaryota</taxon>
        <taxon>Fungi</taxon>
        <taxon>Dikarya</taxon>
        <taxon>Ascomycota</taxon>
        <taxon>Pezizomycotina</taxon>
        <taxon>Sordariomycetes</taxon>
        <taxon>Hypocreomycetidae</taxon>
        <taxon>Hypocreales</taxon>
        <taxon>Nectriaceae</taxon>
        <taxon>Dactylonectria</taxon>
    </lineage>
</organism>
<evidence type="ECO:0000313" key="2">
    <source>
        <dbReference type="EMBL" id="KAH7114698.1"/>
    </source>
</evidence>
<keyword evidence="3" id="KW-1185">Reference proteome</keyword>
<comment type="caution">
    <text evidence="2">The sequence shown here is derived from an EMBL/GenBank/DDBJ whole genome shotgun (WGS) entry which is preliminary data.</text>
</comment>
<gene>
    <name evidence="2" type="ORF">EDB81DRAFT_669684</name>
</gene>
<dbReference type="OrthoDB" id="5077747at2759"/>